<protein>
    <submittedName>
        <fullName evidence="3">9-O-acetylesterase</fullName>
    </submittedName>
</protein>
<dbReference type="Pfam" id="PF03629">
    <property type="entry name" value="SASA"/>
    <property type="match status" value="1"/>
</dbReference>
<proteinExistence type="predicted"/>
<dbReference type="InterPro" id="IPR005181">
    <property type="entry name" value="SASA"/>
</dbReference>
<dbReference type="PANTHER" id="PTHR22901:SF0">
    <property type="entry name" value="SIALATE O-ACETYLESTERASE"/>
    <property type="match status" value="1"/>
</dbReference>
<keyword evidence="4" id="KW-1185">Reference proteome</keyword>
<dbReference type="Gene3D" id="3.40.50.1110">
    <property type="entry name" value="SGNH hydrolase"/>
    <property type="match status" value="1"/>
</dbReference>
<organism evidence="3 4">
    <name type="scientific">Echinicola rosea</name>
    <dbReference type="NCBI Taxonomy" id="1807691"/>
    <lineage>
        <taxon>Bacteria</taxon>
        <taxon>Pseudomonadati</taxon>
        <taxon>Bacteroidota</taxon>
        <taxon>Cytophagia</taxon>
        <taxon>Cytophagales</taxon>
        <taxon>Cyclobacteriaceae</taxon>
        <taxon>Echinicola</taxon>
    </lineage>
</organism>
<evidence type="ECO:0000259" key="2">
    <source>
        <dbReference type="Pfam" id="PF03629"/>
    </source>
</evidence>
<accession>A0ABQ1V5A2</accession>
<dbReference type="PANTHER" id="PTHR22901">
    <property type="entry name" value="SIALATE O-ACETYLESTERASE"/>
    <property type="match status" value="1"/>
</dbReference>
<dbReference type="InterPro" id="IPR039329">
    <property type="entry name" value="SIAE"/>
</dbReference>
<dbReference type="Proteomes" id="UP000647339">
    <property type="component" value="Unassembled WGS sequence"/>
</dbReference>
<dbReference type="InterPro" id="IPR036514">
    <property type="entry name" value="SGNH_hydro_sf"/>
</dbReference>
<keyword evidence="1" id="KW-0378">Hydrolase</keyword>
<comment type="caution">
    <text evidence="3">The sequence shown here is derived from an EMBL/GenBank/DDBJ whole genome shotgun (WGS) entry which is preliminary data.</text>
</comment>
<reference evidence="4" key="1">
    <citation type="journal article" date="2019" name="Int. J. Syst. Evol. Microbiol.">
        <title>The Global Catalogue of Microorganisms (GCM) 10K type strain sequencing project: providing services to taxonomists for standard genome sequencing and annotation.</title>
        <authorList>
            <consortium name="The Broad Institute Genomics Platform"/>
            <consortium name="The Broad Institute Genome Sequencing Center for Infectious Disease"/>
            <person name="Wu L."/>
            <person name="Ma J."/>
        </authorList>
    </citation>
    <scope>NUCLEOTIDE SEQUENCE [LARGE SCALE GENOMIC DNA]</scope>
    <source>
        <strain evidence="4">CGMCC 1.15407</strain>
    </source>
</reference>
<dbReference type="SUPFAM" id="SSF52266">
    <property type="entry name" value="SGNH hydrolase"/>
    <property type="match status" value="1"/>
</dbReference>
<dbReference type="RefSeq" id="WP_137404747.1">
    <property type="nucleotide sequence ID" value="NZ_BMIU01000016.1"/>
</dbReference>
<evidence type="ECO:0000313" key="4">
    <source>
        <dbReference type="Proteomes" id="UP000647339"/>
    </source>
</evidence>
<name>A0ABQ1V5A2_9BACT</name>
<feature type="domain" description="Sialate O-acetylesterase" evidence="2">
    <location>
        <begin position="111"/>
        <end position="320"/>
    </location>
</feature>
<evidence type="ECO:0000256" key="1">
    <source>
        <dbReference type="ARBA" id="ARBA00022801"/>
    </source>
</evidence>
<dbReference type="EMBL" id="BMIU01000016">
    <property type="protein sequence ID" value="GGF39622.1"/>
    <property type="molecule type" value="Genomic_DNA"/>
</dbReference>
<evidence type="ECO:0000313" key="3">
    <source>
        <dbReference type="EMBL" id="GGF39622.1"/>
    </source>
</evidence>
<sequence>MKLKKSIKIIMATLAVILVVYIPSNAKVVLPAIFSDQMVLQRDAEVPIWGWADPDRTVRVSVPWLKEEIKIKSDSNGKWRVDVQTPASGGPFTLSFDDGDKLEIKDVLIGEVWLCSGQSNMEMPMKGYTSQPVEGANEEMLMSNNPLIRLIKVPRNASLEPLGDFEGSWEKSTSKTVAEFSAVAWYFANYLNKSLNVPVGVIVSAYGGSNIQSWMSKQMLSDFNEISIPESIAGIKTPNREATLLYNAMLRPIIGYGIKGVLWYQGESNVVNPFNYEDLMVQLVKSWRKEWGQEKMDFYYTQIAPYGYKRYIYGELVGEHNGAFLREAQLKASYRIPDSGMAVLLDVGEENNIHPKKKKEVGLRLAYQALAKTYNLQGFEHTSPVPSKLSQSGNNLIVEFENAPNGLIIKKNVENESSFYISSRDSVFYRANARVKGNKVFLGCDEVDNPLSVQYGFENYTKGVLYSSGGLPAPSFRLEIKD</sequence>
<gene>
    <name evidence="3" type="ORF">GCM10011339_30230</name>
</gene>